<keyword evidence="13 16" id="KW-0234">DNA repair</keyword>
<dbReference type="PANTHER" id="PTHR10133:SF27">
    <property type="entry name" value="DNA POLYMERASE NU"/>
    <property type="match status" value="1"/>
</dbReference>
<keyword evidence="12 16" id="KW-0238">DNA-binding</keyword>
<comment type="subunit">
    <text evidence="16">Single-chain monomer with multiple functions.</text>
</comment>
<dbReference type="InterPro" id="IPR001098">
    <property type="entry name" value="DNA-dir_DNA_pol_A_palm_dom"/>
</dbReference>
<evidence type="ECO:0000256" key="3">
    <source>
        <dbReference type="ARBA" id="ARBA00020311"/>
    </source>
</evidence>
<dbReference type="InterPro" id="IPR002298">
    <property type="entry name" value="DNA_polymerase_A"/>
</dbReference>
<dbReference type="SUPFAM" id="SSF56672">
    <property type="entry name" value="DNA/RNA polymerases"/>
    <property type="match status" value="1"/>
</dbReference>
<evidence type="ECO:0000256" key="6">
    <source>
        <dbReference type="ARBA" id="ARBA00022705"/>
    </source>
</evidence>
<dbReference type="Gene3D" id="3.30.420.10">
    <property type="entry name" value="Ribonuclease H-like superfamily/Ribonuclease H"/>
    <property type="match status" value="1"/>
</dbReference>
<comment type="similarity">
    <text evidence="1 16">Belongs to the DNA polymerase type-A family.</text>
</comment>
<evidence type="ECO:0000313" key="21">
    <source>
        <dbReference type="Proteomes" id="UP000223596"/>
    </source>
</evidence>
<dbReference type="InterPro" id="IPR029060">
    <property type="entry name" value="PIN-like_dom_sf"/>
</dbReference>
<dbReference type="CDD" id="cd08637">
    <property type="entry name" value="DNA_pol_A_pol_I_C"/>
    <property type="match status" value="1"/>
</dbReference>
<dbReference type="PRINTS" id="PR00868">
    <property type="entry name" value="DNAPOLI"/>
</dbReference>
<dbReference type="GO" id="GO:0003887">
    <property type="term" value="F:DNA-directed DNA polymerase activity"/>
    <property type="evidence" value="ECO:0007669"/>
    <property type="project" value="UniProtKB-UniRule"/>
</dbReference>
<dbReference type="Pfam" id="PF00476">
    <property type="entry name" value="DNA_pol_A"/>
    <property type="match status" value="1"/>
</dbReference>
<organism evidence="20 21">
    <name type="scientific">Acetivibrio thermocellus AD2</name>
    <dbReference type="NCBI Taxonomy" id="1138384"/>
    <lineage>
        <taxon>Bacteria</taxon>
        <taxon>Bacillati</taxon>
        <taxon>Bacillota</taxon>
        <taxon>Clostridia</taxon>
        <taxon>Eubacteriales</taxon>
        <taxon>Oscillospiraceae</taxon>
        <taxon>Acetivibrio</taxon>
    </lineage>
</organism>
<dbReference type="Gene3D" id="3.30.70.370">
    <property type="match status" value="1"/>
</dbReference>
<evidence type="ECO:0000259" key="17">
    <source>
        <dbReference type="SMART" id="SM00474"/>
    </source>
</evidence>
<keyword evidence="10" id="KW-0269">Exonuclease</keyword>
<dbReference type="NCBIfam" id="NF004397">
    <property type="entry name" value="PRK05755.1"/>
    <property type="match status" value="1"/>
</dbReference>
<evidence type="ECO:0000256" key="11">
    <source>
        <dbReference type="ARBA" id="ARBA00022932"/>
    </source>
</evidence>
<dbReference type="Pfam" id="PF01367">
    <property type="entry name" value="5_3_exonuc"/>
    <property type="match status" value="1"/>
</dbReference>
<dbReference type="InterPro" id="IPR043502">
    <property type="entry name" value="DNA/RNA_pol_sf"/>
</dbReference>
<dbReference type="NCBIfam" id="TIGR00593">
    <property type="entry name" value="pola"/>
    <property type="match status" value="1"/>
</dbReference>
<evidence type="ECO:0000259" key="18">
    <source>
        <dbReference type="SMART" id="SM00475"/>
    </source>
</evidence>
<protein>
    <recommendedName>
        <fullName evidence="3 15">DNA polymerase I</fullName>
        <ecNumber evidence="2 15">2.7.7.7</ecNumber>
    </recommendedName>
</protein>
<dbReference type="EC" id="2.7.7.7" evidence="2 15"/>
<keyword evidence="4 16" id="KW-0808">Transferase</keyword>
<comment type="catalytic activity">
    <reaction evidence="14 16">
        <text>DNA(n) + a 2'-deoxyribonucleoside 5'-triphosphate = DNA(n+1) + diphosphate</text>
        <dbReference type="Rhea" id="RHEA:22508"/>
        <dbReference type="Rhea" id="RHEA-COMP:17339"/>
        <dbReference type="Rhea" id="RHEA-COMP:17340"/>
        <dbReference type="ChEBI" id="CHEBI:33019"/>
        <dbReference type="ChEBI" id="CHEBI:61560"/>
        <dbReference type="ChEBI" id="CHEBI:173112"/>
        <dbReference type="EC" id="2.7.7.7"/>
    </reaction>
</comment>
<dbReference type="FunFam" id="1.10.150.20:FF:000003">
    <property type="entry name" value="DNA polymerase I"/>
    <property type="match status" value="1"/>
</dbReference>
<dbReference type="EMBL" id="PDBW01000001">
    <property type="protein sequence ID" value="PFH02613.1"/>
    <property type="molecule type" value="Genomic_DNA"/>
</dbReference>
<dbReference type="InterPro" id="IPR036397">
    <property type="entry name" value="RNaseH_sf"/>
</dbReference>
<dbReference type="InterPro" id="IPR019760">
    <property type="entry name" value="DNA-dir_DNA_pol_A_CS"/>
</dbReference>
<dbReference type="Proteomes" id="UP000223596">
    <property type="component" value="Unassembled WGS sequence"/>
</dbReference>
<name>A0AB36TFM9_ACETH</name>
<accession>A0AB36TFM9</accession>
<dbReference type="GO" id="GO:0006302">
    <property type="term" value="P:double-strand break repair"/>
    <property type="evidence" value="ECO:0007669"/>
    <property type="project" value="TreeGrafter"/>
</dbReference>
<dbReference type="FunFam" id="1.20.1060.10:FF:000001">
    <property type="entry name" value="DNA polymerase I"/>
    <property type="match status" value="1"/>
</dbReference>
<dbReference type="GO" id="GO:0008408">
    <property type="term" value="F:3'-5' exonuclease activity"/>
    <property type="evidence" value="ECO:0007669"/>
    <property type="project" value="InterPro"/>
</dbReference>
<dbReference type="AlphaFoldDB" id="A0AB36TFM9"/>
<keyword evidence="5 16" id="KW-0548">Nucleotidyltransferase</keyword>
<evidence type="ECO:0000256" key="12">
    <source>
        <dbReference type="ARBA" id="ARBA00023125"/>
    </source>
</evidence>
<dbReference type="CDD" id="cd09898">
    <property type="entry name" value="H3TH_53EXO"/>
    <property type="match status" value="1"/>
</dbReference>
<dbReference type="GeneID" id="35802948"/>
<dbReference type="InterPro" id="IPR036279">
    <property type="entry name" value="5-3_exonuclease_C_sf"/>
</dbReference>
<evidence type="ECO:0000256" key="2">
    <source>
        <dbReference type="ARBA" id="ARBA00012417"/>
    </source>
</evidence>
<dbReference type="InterPro" id="IPR020046">
    <property type="entry name" value="5-3_exonucl_a-hlix_arch_N"/>
</dbReference>
<dbReference type="PANTHER" id="PTHR10133">
    <property type="entry name" value="DNA POLYMERASE I"/>
    <property type="match status" value="1"/>
</dbReference>
<dbReference type="Gene3D" id="1.20.1060.10">
    <property type="entry name" value="Taq DNA Polymerase, Chain T, domain 4"/>
    <property type="match status" value="1"/>
</dbReference>
<evidence type="ECO:0000256" key="9">
    <source>
        <dbReference type="ARBA" id="ARBA00022801"/>
    </source>
</evidence>
<keyword evidence="11 16" id="KW-0239">DNA-directed DNA polymerase</keyword>
<evidence type="ECO:0000256" key="13">
    <source>
        <dbReference type="ARBA" id="ARBA00023204"/>
    </source>
</evidence>
<proteinExistence type="inferred from homology"/>
<evidence type="ECO:0000256" key="4">
    <source>
        <dbReference type="ARBA" id="ARBA00022679"/>
    </source>
</evidence>
<dbReference type="SUPFAM" id="SSF47807">
    <property type="entry name" value="5' to 3' exonuclease, C-terminal subdomain"/>
    <property type="match status" value="1"/>
</dbReference>
<dbReference type="SMART" id="SM00474">
    <property type="entry name" value="35EXOc"/>
    <property type="match status" value="1"/>
</dbReference>
<feature type="domain" description="3'-5' exonuclease" evidence="17">
    <location>
        <begin position="304"/>
        <end position="484"/>
    </location>
</feature>
<evidence type="ECO:0000256" key="16">
    <source>
        <dbReference type="RuleBase" id="RU004460"/>
    </source>
</evidence>
<dbReference type="SMART" id="SM00482">
    <property type="entry name" value="POLAc"/>
    <property type="match status" value="1"/>
</dbReference>
<keyword evidence="8 16" id="KW-0227">DNA damage</keyword>
<evidence type="ECO:0000256" key="1">
    <source>
        <dbReference type="ARBA" id="ARBA00007705"/>
    </source>
</evidence>
<evidence type="ECO:0000256" key="10">
    <source>
        <dbReference type="ARBA" id="ARBA00022839"/>
    </source>
</evidence>
<dbReference type="PROSITE" id="PS00447">
    <property type="entry name" value="DNA_POLYMERASE_A"/>
    <property type="match status" value="1"/>
</dbReference>
<dbReference type="InterPro" id="IPR020045">
    <property type="entry name" value="DNA_polI_H3TH"/>
</dbReference>
<comment type="caution">
    <text evidence="20">The sequence shown here is derived from an EMBL/GenBank/DDBJ whole genome shotgun (WGS) entry which is preliminary data.</text>
</comment>
<evidence type="ECO:0000256" key="5">
    <source>
        <dbReference type="ARBA" id="ARBA00022695"/>
    </source>
</evidence>
<dbReference type="SUPFAM" id="SSF88723">
    <property type="entry name" value="PIN domain-like"/>
    <property type="match status" value="1"/>
</dbReference>
<keyword evidence="6 16" id="KW-0235">DNA replication</keyword>
<dbReference type="GO" id="GO:0006261">
    <property type="term" value="P:DNA-templated DNA replication"/>
    <property type="evidence" value="ECO:0007669"/>
    <property type="project" value="UniProtKB-UniRule"/>
</dbReference>
<keyword evidence="7" id="KW-0540">Nuclease</keyword>
<evidence type="ECO:0000259" key="19">
    <source>
        <dbReference type="SMART" id="SM00482"/>
    </source>
</evidence>
<dbReference type="InterPro" id="IPR002562">
    <property type="entry name" value="3'-5'_exonuclease_dom"/>
</dbReference>
<dbReference type="InterPro" id="IPR008918">
    <property type="entry name" value="HhH2"/>
</dbReference>
<feature type="domain" description="5'-3' exonuclease" evidence="18">
    <location>
        <begin position="4"/>
        <end position="266"/>
    </location>
</feature>
<dbReference type="CDD" id="cd06140">
    <property type="entry name" value="DNA_polA_I_Bacillus_like_exo"/>
    <property type="match status" value="1"/>
</dbReference>
<dbReference type="SMART" id="SM00475">
    <property type="entry name" value="53EXOc"/>
    <property type="match status" value="1"/>
</dbReference>
<sequence length="894" mass="102161">MSKQKLMAIDGNSILNRAFYGLPELLTTSDGIYTNGIYVFLNIMHKFIEEENPEYICVAFDLKAPTFRHNKYEGYKANRKGMPEELRVQVPLLKEVLDAMNIKRLEMEGFEADDILGSVSLCAEKKGLEVILVTGDRDAFQLIGPSTRLKLPRTRGGKTEVEEYDYNKIVEVYGIKPEQFVDVKALAGDTSDNIPGVPGIGEKTALALIKEYNNLENLYNSLDSIKKKGLREKLETFKEQAFLSRELALIERNMPSLCDIEELKRVEIDREKTYEIFKRLEFRSFIDKFGLNDVQIQNTVELNVKIAKNASELESLKNNILKSRKVCIYHLIDKTGSFSQKLAAIAISPVEDEAWYLDFTNNIDEDEFFRQFKDVLEDGNIKKYGHDLKNFIVYLNNRGIDFNGLAFDTMIGAYIINPSKETYTISELAQEYLNLSVKAVEELAGKGKSFTLFKDMQPDVLSKTVGVYPHVISKVSRKIDSLLKENNQERLYYDIELPLVRTLADMEYYGFKVNVDALVEFSKELQEKIDVVTKEIYTLAGEEFNINSPKQLGVILFEKLGLPIIKKTKTGYSTDAEVLEELSDRHEIVEKILEYRQLVKLKSTYAEGLLAVINPYTGKIHSSFNQTVTATGRISSTEPNLQNIPIKLEMGRKIRKVFIPSDENYLLLDADYSQIELRVLAHITNDENMINAFLNNEDIHTSTAASVFGIPKEEVTPLMRSRAKAVNFGIVYGIGDFSLAKDLKISRKEARAYIDGYLDRYPNVKKYMHDIVEEGKEKGFVTTMFMRRRYLPELKSRNFNIRSFGERVAMNTPIQGSAADIIKIAMVKVHGELKKRKLKSRLILQVHDELIVETFKDEKEEVEKILLEGMQNAVSLKVPLVVEIKSGSNWYETK</sequence>
<reference evidence="20 21" key="1">
    <citation type="submission" date="2017-09" db="EMBL/GenBank/DDBJ databases">
        <title>Evaluation of Pacific Biosciences Sequencing Technology to Finishing C. thermocellum Genome Sequences.</title>
        <authorList>
            <person name="Brown S."/>
        </authorList>
    </citation>
    <scope>NUCLEOTIDE SEQUENCE [LARGE SCALE GENOMIC DNA]</scope>
    <source>
        <strain evidence="20 21">AD2</strain>
    </source>
</reference>
<gene>
    <name evidence="16" type="primary">polA</name>
    <name evidence="20" type="ORF">M972_111397</name>
</gene>
<dbReference type="SUPFAM" id="SSF53098">
    <property type="entry name" value="Ribonuclease H-like"/>
    <property type="match status" value="1"/>
</dbReference>
<feature type="domain" description="DNA-directed DNA polymerase family A palm" evidence="19">
    <location>
        <begin position="651"/>
        <end position="858"/>
    </location>
</feature>
<evidence type="ECO:0000256" key="14">
    <source>
        <dbReference type="ARBA" id="ARBA00049244"/>
    </source>
</evidence>
<evidence type="ECO:0000256" key="8">
    <source>
        <dbReference type="ARBA" id="ARBA00022763"/>
    </source>
</evidence>
<evidence type="ECO:0000256" key="15">
    <source>
        <dbReference type="NCBIfam" id="TIGR00593"/>
    </source>
</evidence>
<evidence type="ECO:0000256" key="7">
    <source>
        <dbReference type="ARBA" id="ARBA00022722"/>
    </source>
</evidence>
<dbReference type="Gene3D" id="3.40.50.1010">
    <property type="entry name" value="5'-nuclease"/>
    <property type="match status" value="1"/>
</dbReference>
<dbReference type="Pfam" id="PF02739">
    <property type="entry name" value="5_3_exonuc_N"/>
    <property type="match status" value="1"/>
</dbReference>
<dbReference type="SMART" id="SM00279">
    <property type="entry name" value="HhH2"/>
    <property type="match status" value="1"/>
</dbReference>
<dbReference type="InterPro" id="IPR054690">
    <property type="entry name" value="DNA_polI_exonuclease"/>
</dbReference>
<keyword evidence="9" id="KW-0378">Hydrolase</keyword>
<dbReference type="RefSeq" id="WP_003517221.1">
    <property type="nucleotide sequence ID" value="NZ_CP013828.1"/>
</dbReference>
<dbReference type="InterPro" id="IPR002421">
    <property type="entry name" value="5-3_exonuclease"/>
</dbReference>
<dbReference type="GO" id="GO:0008409">
    <property type="term" value="F:5'-3' exonuclease activity"/>
    <property type="evidence" value="ECO:0007669"/>
    <property type="project" value="InterPro"/>
</dbReference>
<dbReference type="Pfam" id="PF22619">
    <property type="entry name" value="DNA_polI_exo1"/>
    <property type="match status" value="1"/>
</dbReference>
<evidence type="ECO:0000313" key="20">
    <source>
        <dbReference type="EMBL" id="PFH02613.1"/>
    </source>
</evidence>
<dbReference type="InterPro" id="IPR012337">
    <property type="entry name" value="RNaseH-like_sf"/>
</dbReference>
<dbReference type="FunFam" id="1.10.150.20:FF:000002">
    <property type="entry name" value="DNA polymerase I"/>
    <property type="match status" value="1"/>
</dbReference>
<dbReference type="CDD" id="cd09859">
    <property type="entry name" value="PIN_53EXO"/>
    <property type="match status" value="1"/>
</dbReference>
<dbReference type="InterPro" id="IPR018320">
    <property type="entry name" value="DNA_polymerase_1"/>
</dbReference>
<dbReference type="Gene3D" id="1.10.150.20">
    <property type="entry name" value="5' to 3' exonuclease, C-terminal subdomain"/>
    <property type="match status" value="2"/>
</dbReference>
<dbReference type="GO" id="GO:0003677">
    <property type="term" value="F:DNA binding"/>
    <property type="evidence" value="ECO:0007669"/>
    <property type="project" value="UniProtKB-UniRule"/>
</dbReference>